<gene>
    <name evidence="1" type="ORF">Syun_019930</name>
</gene>
<dbReference type="AlphaFoldDB" id="A0AAP0IWQ8"/>
<reference evidence="1 2" key="1">
    <citation type="submission" date="2024-01" db="EMBL/GenBank/DDBJ databases">
        <title>Genome assemblies of Stephania.</title>
        <authorList>
            <person name="Yang L."/>
        </authorList>
    </citation>
    <scope>NUCLEOTIDE SEQUENCE [LARGE SCALE GENOMIC DNA]</scope>
    <source>
        <strain evidence="1">YNDBR</strain>
        <tissue evidence="1">Leaf</tissue>
    </source>
</reference>
<protein>
    <submittedName>
        <fullName evidence="1">Uncharacterized protein</fullName>
    </submittedName>
</protein>
<comment type="caution">
    <text evidence="1">The sequence shown here is derived from an EMBL/GenBank/DDBJ whole genome shotgun (WGS) entry which is preliminary data.</text>
</comment>
<evidence type="ECO:0000313" key="2">
    <source>
        <dbReference type="Proteomes" id="UP001420932"/>
    </source>
</evidence>
<organism evidence="1 2">
    <name type="scientific">Stephania yunnanensis</name>
    <dbReference type="NCBI Taxonomy" id="152371"/>
    <lineage>
        <taxon>Eukaryota</taxon>
        <taxon>Viridiplantae</taxon>
        <taxon>Streptophyta</taxon>
        <taxon>Embryophyta</taxon>
        <taxon>Tracheophyta</taxon>
        <taxon>Spermatophyta</taxon>
        <taxon>Magnoliopsida</taxon>
        <taxon>Ranunculales</taxon>
        <taxon>Menispermaceae</taxon>
        <taxon>Menispermoideae</taxon>
        <taxon>Cissampelideae</taxon>
        <taxon>Stephania</taxon>
    </lineage>
</organism>
<proteinExistence type="predicted"/>
<keyword evidence="2" id="KW-1185">Reference proteome</keyword>
<sequence>MGGWVVSPTPEVGIPCSLSAAPLGSSRNDSNFYRDFIIVILCNGNVRLNLKDFKSLHCFAPIILHRCNNILLNITQCINVHIHL</sequence>
<evidence type="ECO:0000313" key="1">
    <source>
        <dbReference type="EMBL" id="KAK9122313.1"/>
    </source>
</evidence>
<accession>A0AAP0IWQ8</accession>
<dbReference type="Proteomes" id="UP001420932">
    <property type="component" value="Unassembled WGS sequence"/>
</dbReference>
<dbReference type="EMBL" id="JBBNAF010000008">
    <property type="protein sequence ID" value="KAK9122313.1"/>
    <property type="molecule type" value="Genomic_DNA"/>
</dbReference>
<name>A0AAP0IWQ8_9MAGN</name>